<dbReference type="HOGENOM" id="CLU_3373283_0_0_6"/>
<dbReference type="Proteomes" id="UP000008555">
    <property type="component" value="Chromosome"/>
</dbReference>
<proteinExistence type="predicted"/>
<evidence type="ECO:0000313" key="1">
    <source>
        <dbReference type="EMBL" id="ABS76497.2"/>
    </source>
</evidence>
<reference evidence="1 2" key="1">
    <citation type="journal article" date="2009" name="Infect. Immun.">
        <title>Comparative genomics reveal extensive transposon-mediated genomic plasticity and diversity among potential effector proteins within the genus Coxiella.</title>
        <authorList>
            <person name="Beare P.A."/>
            <person name="Unsworth N."/>
            <person name="Andoh M."/>
            <person name="Voth D.E."/>
            <person name="Omsland A."/>
            <person name="Gilk S.D."/>
            <person name="Williams K.P."/>
            <person name="Sobral B.W."/>
            <person name="Kupko J.J.III."/>
            <person name="Porcella S.F."/>
            <person name="Samuel J.E."/>
            <person name="Heinzen R.A."/>
        </authorList>
    </citation>
    <scope>NUCLEOTIDE SEQUENCE [LARGE SCALE GENOMIC DNA]</scope>
    <source>
        <strain evidence="1 2">Dugway 5J108-111</strain>
    </source>
</reference>
<organism evidence="1 2">
    <name type="scientific">Coxiella burnetii (strain Dugway 5J108-111)</name>
    <dbReference type="NCBI Taxonomy" id="434922"/>
    <lineage>
        <taxon>Bacteria</taxon>
        <taxon>Pseudomonadati</taxon>
        <taxon>Pseudomonadota</taxon>
        <taxon>Gammaproteobacteria</taxon>
        <taxon>Legionellales</taxon>
        <taxon>Coxiellaceae</taxon>
        <taxon>Coxiella</taxon>
    </lineage>
</organism>
<accession>A9KGA7</accession>
<dbReference type="EMBL" id="CP000733">
    <property type="protein sequence ID" value="ABS76497.2"/>
    <property type="molecule type" value="Genomic_DNA"/>
</dbReference>
<sequence length="34" mass="3852">MGDLPFYLFLDDNGYTARSIIGEIGEENFYSNSC</sequence>
<gene>
    <name evidence="1" type="ordered locus">CBUD_1399</name>
</gene>
<evidence type="ECO:0000313" key="2">
    <source>
        <dbReference type="Proteomes" id="UP000008555"/>
    </source>
</evidence>
<protein>
    <submittedName>
        <fullName evidence="1">Uncharacterized protein</fullName>
    </submittedName>
</protein>
<dbReference type="RefSeq" id="WP_011997066.1">
    <property type="nucleotide sequence ID" value="NC_009727.1"/>
</dbReference>
<name>A9KGA7_COXBN</name>
<dbReference type="AlphaFoldDB" id="A9KGA7"/>
<dbReference type="KEGG" id="cbd:CBUD_1399"/>